<dbReference type="Proteomes" id="UP000694005">
    <property type="component" value="Chromosome A04"/>
</dbReference>
<evidence type="ECO:0000259" key="6">
    <source>
        <dbReference type="Pfam" id="PF06094"/>
    </source>
</evidence>
<dbReference type="EMBL" id="LS974620">
    <property type="protein sequence ID" value="CAG7906466.1"/>
    <property type="molecule type" value="Genomic_DNA"/>
</dbReference>
<dbReference type="InterPro" id="IPR045038">
    <property type="entry name" value="AIG2-like"/>
</dbReference>
<evidence type="ECO:0000256" key="3">
    <source>
        <dbReference type="ARBA" id="ARBA00022679"/>
    </source>
</evidence>
<evidence type="ECO:0000313" key="7">
    <source>
        <dbReference type="EMBL" id="CAG7906466.1"/>
    </source>
</evidence>
<reference evidence="8 10" key="1">
    <citation type="submission" date="2018-06" db="EMBL/GenBank/DDBJ databases">
        <title>WGS assembly of Brassica rapa FPsc.</title>
        <authorList>
            <person name="Bowman J."/>
            <person name="Kohchi T."/>
            <person name="Yamato K."/>
            <person name="Jenkins J."/>
            <person name="Shu S."/>
            <person name="Ishizaki K."/>
            <person name="Yamaoka S."/>
            <person name="Nishihama R."/>
            <person name="Nakamura Y."/>
            <person name="Berger F."/>
            <person name="Adam C."/>
            <person name="Aki S."/>
            <person name="Althoff F."/>
            <person name="Araki T."/>
            <person name="Arteaga-Vazquez M."/>
            <person name="Balasubrmanian S."/>
            <person name="Bauer D."/>
            <person name="Boehm C."/>
            <person name="Briginshaw L."/>
            <person name="Caballero-Perez J."/>
            <person name="Catarino B."/>
            <person name="Chen F."/>
            <person name="Chiyoda S."/>
            <person name="Chovatia M."/>
            <person name="Davies K."/>
            <person name="Delmans M."/>
            <person name="Demura T."/>
            <person name="Dierschke T."/>
            <person name="Dolan L."/>
            <person name="Dorantes-Acosta A."/>
            <person name="Eklund D."/>
            <person name="Florent S."/>
            <person name="Flores-Sandoval E."/>
            <person name="Fujiyama A."/>
            <person name="Fukuzawa H."/>
            <person name="Galik B."/>
            <person name="Grimanelli D."/>
            <person name="Grimwood J."/>
            <person name="Grossniklaus U."/>
            <person name="Hamada T."/>
            <person name="Haseloff J."/>
            <person name="Hetherington A."/>
            <person name="Higo A."/>
            <person name="Hirakawa Y."/>
            <person name="Hundley H."/>
            <person name="Ikeda Y."/>
            <person name="Inoue K."/>
            <person name="Inoue S."/>
            <person name="Ishida S."/>
            <person name="Jia Q."/>
            <person name="Kakita M."/>
            <person name="Kanazawa T."/>
            <person name="Kawai Y."/>
            <person name="Kawashima T."/>
            <person name="Kennedy M."/>
            <person name="Kinose K."/>
            <person name="Kinoshita T."/>
            <person name="Kohara Y."/>
            <person name="Koide E."/>
            <person name="Komatsu K."/>
            <person name="Kopischke S."/>
            <person name="Kubo M."/>
            <person name="Kyozuka J."/>
            <person name="Lagercrantz U."/>
            <person name="Lin S."/>
            <person name="Lindquist E."/>
            <person name="Lipzen A."/>
            <person name="Lu C."/>
            <person name="Luna E."/>
            <person name="Martienssen R."/>
            <person name="Minamino N."/>
            <person name="Mizutani M."/>
            <person name="Mizutani M."/>
            <person name="Mochizuki N."/>
            <person name="Monte I."/>
            <person name="Mosher R."/>
            <person name="Nagasaki H."/>
            <person name="Nakagami H."/>
            <person name="Naramoto S."/>
            <person name="Nishitani K."/>
            <person name="Ohtani M."/>
            <person name="Okamoto T."/>
            <person name="Okumura M."/>
            <person name="Phillips J."/>
            <person name="Pollak B."/>
            <person name="Reinders A."/>
            <person name="Roevekamp M."/>
            <person name="Sano R."/>
            <person name="Sawa S."/>
            <person name="Schmid M."/>
            <person name="Shirakawa M."/>
            <person name="Solano R."/>
            <person name="Spunde A."/>
            <person name="Suetsugu N."/>
            <person name="Sugano S."/>
            <person name="Sugiyama A."/>
            <person name="Sun R."/>
            <person name="Suzuki Y."/>
            <person name="Takenaka M."/>
            <person name="Takezawa D."/>
            <person name="Tomogane H."/>
            <person name="Tsuzuki M."/>
            <person name="Ueda T."/>
            <person name="Umeda M."/>
            <person name="Ward J."/>
            <person name="Watanabe Y."/>
            <person name="Yazaki K."/>
            <person name="Yokoyama R."/>
            <person name="Yoshitake Y."/>
            <person name="Yotsui I."/>
            <person name="Zachgo S."/>
            <person name="Schmutz J."/>
        </authorList>
    </citation>
    <scope>NUCLEOTIDE SEQUENCE [LARGE SCALE GENOMIC DNA]</scope>
    <source>
        <strain evidence="10">cv. B-3</strain>
    </source>
</reference>
<keyword evidence="3" id="KW-0808">Transferase</keyword>
<dbReference type="KEGG" id="brp:103863914"/>
<dbReference type="Gene3D" id="3.10.490.10">
    <property type="entry name" value="Gamma-glutamyl cyclotransferase-like"/>
    <property type="match status" value="1"/>
</dbReference>
<comment type="function">
    <text evidence="1">Putative gamma-glutamylcyclotransferase.</text>
</comment>
<dbReference type="InterPro" id="IPR013024">
    <property type="entry name" value="GGCT-like"/>
</dbReference>
<sequence length="166" mass="19260">MSGSGTQLHNVFVYGSFQEPEVVKVMLDRTPEIISVTLPGFKRFRLKGRLYPCVIPSEDGEVHGKLLMGLTDEELENVDAVEGNEYERVTVGVVREDNSEKMTVKTYIWINKDDPDIDGEWDFEEWKQLHMKKFIETFKEIMEWKRNPHGKGRDDFNHVLRDAPSA</sequence>
<proteinExistence type="inferred from homology"/>
<gene>
    <name evidence="9" type="ORF">BRAA04T16907Z</name>
    <name evidence="7" type="ORF">BRAPAZ1V2_A04P13670.2</name>
    <name evidence="8" type="ORF">BRARA_D00987</name>
</gene>
<keyword evidence="4" id="KW-0012">Acyltransferase</keyword>
<dbReference type="GO" id="GO:0016746">
    <property type="term" value="F:acyltransferase activity"/>
    <property type="evidence" value="ECO:0007669"/>
    <property type="project" value="UniProtKB-KW"/>
</dbReference>
<evidence type="ECO:0000256" key="2">
    <source>
        <dbReference type="ARBA" id="ARBA00008861"/>
    </source>
</evidence>
<dbReference type="SUPFAM" id="SSF110857">
    <property type="entry name" value="Gamma-glutamyl cyclotransferase-like"/>
    <property type="match status" value="1"/>
</dbReference>
<dbReference type="OrthoDB" id="1044435at2759"/>
<dbReference type="EMBL" id="LR031576">
    <property type="protein sequence ID" value="VDD12325.1"/>
    <property type="molecule type" value="Genomic_DNA"/>
</dbReference>
<feature type="domain" description="Gamma-glutamylcyclotransferase AIG2-like" evidence="6">
    <location>
        <begin position="11"/>
        <end position="122"/>
    </location>
</feature>
<comment type="similarity">
    <text evidence="2">Belongs to the gamma-glutamylcyclotransferase family.</text>
</comment>
<evidence type="ECO:0000313" key="9">
    <source>
        <dbReference type="EMBL" id="VDD12325.1"/>
    </source>
</evidence>
<evidence type="ECO:0000256" key="5">
    <source>
        <dbReference type="ARBA" id="ARBA00030602"/>
    </source>
</evidence>
<evidence type="ECO:0000256" key="4">
    <source>
        <dbReference type="ARBA" id="ARBA00023315"/>
    </source>
</evidence>
<dbReference type="PANTHER" id="PTHR31544">
    <property type="entry name" value="AIG2-LIKE PROTEIN D"/>
    <property type="match status" value="1"/>
</dbReference>
<accession>A0A397ZT09</accession>
<dbReference type="CDD" id="cd06661">
    <property type="entry name" value="GGCT_like"/>
    <property type="match status" value="1"/>
</dbReference>
<organism evidence="8 10">
    <name type="scientific">Brassica campestris</name>
    <name type="common">Field mustard</name>
    <dbReference type="NCBI Taxonomy" id="3711"/>
    <lineage>
        <taxon>Eukaryota</taxon>
        <taxon>Viridiplantae</taxon>
        <taxon>Streptophyta</taxon>
        <taxon>Embryophyta</taxon>
        <taxon>Tracheophyta</taxon>
        <taxon>Spermatophyta</taxon>
        <taxon>Magnoliopsida</taxon>
        <taxon>eudicotyledons</taxon>
        <taxon>Gunneridae</taxon>
        <taxon>Pentapetalae</taxon>
        <taxon>rosids</taxon>
        <taxon>malvids</taxon>
        <taxon>Brassicales</taxon>
        <taxon>Brassicaceae</taxon>
        <taxon>Brassiceae</taxon>
        <taxon>Brassica</taxon>
    </lineage>
</organism>
<dbReference type="EMBL" id="CM010631">
    <property type="protein sequence ID" value="RID65813.1"/>
    <property type="molecule type" value="Genomic_DNA"/>
</dbReference>
<dbReference type="Pfam" id="PF06094">
    <property type="entry name" value="GGACT"/>
    <property type="match status" value="1"/>
</dbReference>
<dbReference type="Gramene" id="A04p13670.2_BraZ1">
    <property type="protein sequence ID" value="A04p13670.2_BraZ1.CDS"/>
    <property type="gene ID" value="A04g13670.2_BraZ1"/>
</dbReference>
<evidence type="ECO:0000313" key="10">
    <source>
        <dbReference type="Proteomes" id="UP000264353"/>
    </source>
</evidence>
<dbReference type="FunFam" id="3.10.490.10:FF:000022">
    <property type="entry name" value="Protein AIG2 B"/>
    <property type="match status" value="1"/>
</dbReference>
<dbReference type="AlphaFoldDB" id="A0A397ZT09"/>
<protein>
    <recommendedName>
        <fullName evidence="5">Putative gamma-glutamylcyclotransferase</fullName>
    </recommendedName>
</protein>
<evidence type="ECO:0000256" key="1">
    <source>
        <dbReference type="ARBA" id="ARBA00002782"/>
    </source>
</evidence>
<dbReference type="InterPro" id="IPR036568">
    <property type="entry name" value="GGCT-like_sf"/>
</dbReference>
<dbReference type="Proteomes" id="UP000264353">
    <property type="component" value="Chromosome A4"/>
</dbReference>
<dbReference type="InterPro" id="IPR009288">
    <property type="entry name" value="AIG2-like_dom"/>
</dbReference>
<dbReference type="Gene3D" id="6.10.250.210">
    <property type="match status" value="1"/>
</dbReference>
<name>A0A397ZT09_BRACM</name>
<evidence type="ECO:0000313" key="8">
    <source>
        <dbReference type="EMBL" id="RID65813.1"/>
    </source>
</evidence>
<reference evidence="9" key="2">
    <citation type="submission" date="2018-11" db="EMBL/GenBank/DDBJ databases">
        <authorList>
            <consortium name="Genoscope - CEA"/>
            <person name="William W."/>
        </authorList>
    </citation>
    <scope>NUCLEOTIDE SEQUENCE</scope>
</reference>
<dbReference type="PANTHER" id="PTHR31544:SF6">
    <property type="entry name" value="AIG2-LIKE PROTEIN A-RELATED"/>
    <property type="match status" value="1"/>
</dbReference>